<dbReference type="AlphaFoldDB" id="A0A1M7ZW92"/>
<name>A0A1M7ZW92_9FLAO</name>
<proteinExistence type="predicted"/>
<accession>A0A1M7ZW92</accession>
<protein>
    <submittedName>
        <fullName evidence="2">Uncharacterized protein</fullName>
    </submittedName>
</protein>
<dbReference type="EMBL" id="FRYK01000002">
    <property type="protein sequence ID" value="SHO72877.1"/>
    <property type="molecule type" value="Genomic_DNA"/>
</dbReference>
<dbReference type="STRING" id="416016.SAMN05443547_1221"/>
<keyword evidence="1" id="KW-1133">Transmembrane helix</keyword>
<dbReference type="OrthoDB" id="9931689at2"/>
<organism evidence="2 3">
    <name type="scientific">Flavobacterium cucumis</name>
    <dbReference type="NCBI Taxonomy" id="416016"/>
    <lineage>
        <taxon>Bacteria</taxon>
        <taxon>Pseudomonadati</taxon>
        <taxon>Bacteroidota</taxon>
        <taxon>Flavobacteriia</taxon>
        <taxon>Flavobacteriales</taxon>
        <taxon>Flavobacteriaceae</taxon>
        <taxon>Flavobacterium</taxon>
    </lineage>
</organism>
<dbReference type="Proteomes" id="UP000184611">
    <property type="component" value="Unassembled WGS sequence"/>
</dbReference>
<keyword evidence="1" id="KW-0812">Transmembrane</keyword>
<keyword evidence="3" id="KW-1185">Reference proteome</keyword>
<keyword evidence="1" id="KW-0472">Membrane</keyword>
<evidence type="ECO:0000313" key="3">
    <source>
        <dbReference type="Proteomes" id="UP000184611"/>
    </source>
</evidence>
<gene>
    <name evidence="2" type="ORF">SAMN05443547_1221</name>
</gene>
<evidence type="ECO:0000313" key="2">
    <source>
        <dbReference type="EMBL" id="SHO72877.1"/>
    </source>
</evidence>
<feature type="transmembrane region" description="Helical" evidence="1">
    <location>
        <begin position="53"/>
        <end position="70"/>
    </location>
</feature>
<dbReference type="RefSeq" id="WP_073582526.1">
    <property type="nucleotide sequence ID" value="NZ_CBCSEA010000015.1"/>
</dbReference>
<reference evidence="3" key="1">
    <citation type="submission" date="2016-12" db="EMBL/GenBank/DDBJ databases">
        <authorList>
            <person name="Varghese N."/>
            <person name="Submissions S."/>
        </authorList>
    </citation>
    <scope>NUCLEOTIDE SEQUENCE [LARGE SCALE GENOMIC DNA]</scope>
    <source>
        <strain evidence="3">DSM 18830</strain>
    </source>
</reference>
<evidence type="ECO:0000256" key="1">
    <source>
        <dbReference type="SAM" id="Phobius"/>
    </source>
</evidence>
<sequence length="160" mass="16358">MKFEKPKSAEIGAGVATVTGATLGFLAPNGIANAYAKVDDEALITDEQKTKKMHINAVCLVGGIALALMVKGSDMGANALRGAGFGLAGGGAKGIITHFVKDKVATMPAGTTSSRIVSGALGCPCASTSYPALGRPRRMLRMPILPIATEQPKKVFDLAS</sequence>